<organism evidence="2 3">
    <name type="scientific">Exidia glandulosa HHB12029</name>
    <dbReference type="NCBI Taxonomy" id="1314781"/>
    <lineage>
        <taxon>Eukaryota</taxon>
        <taxon>Fungi</taxon>
        <taxon>Dikarya</taxon>
        <taxon>Basidiomycota</taxon>
        <taxon>Agaricomycotina</taxon>
        <taxon>Agaricomycetes</taxon>
        <taxon>Auriculariales</taxon>
        <taxon>Exidiaceae</taxon>
        <taxon>Exidia</taxon>
    </lineage>
</organism>
<keyword evidence="3" id="KW-1185">Reference proteome</keyword>
<feature type="compositionally biased region" description="Polar residues" evidence="1">
    <location>
        <begin position="116"/>
        <end position="137"/>
    </location>
</feature>
<evidence type="ECO:0000313" key="2">
    <source>
        <dbReference type="EMBL" id="KZV98811.1"/>
    </source>
</evidence>
<dbReference type="AlphaFoldDB" id="A0A165M5W4"/>
<feature type="region of interest" description="Disordered" evidence="1">
    <location>
        <begin position="97"/>
        <end position="154"/>
    </location>
</feature>
<evidence type="ECO:0000313" key="3">
    <source>
        <dbReference type="Proteomes" id="UP000077266"/>
    </source>
</evidence>
<feature type="compositionally biased region" description="Low complexity" evidence="1">
    <location>
        <begin position="189"/>
        <end position="212"/>
    </location>
</feature>
<feature type="compositionally biased region" description="Low complexity" evidence="1">
    <location>
        <begin position="235"/>
        <end position="256"/>
    </location>
</feature>
<dbReference type="InParanoid" id="A0A165M5W4"/>
<dbReference type="Proteomes" id="UP000077266">
    <property type="component" value="Unassembled WGS sequence"/>
</dbReference>
<feature type="compositionally biased region" description="Polar residues" evidence="1">
    <location>
        <begin position="257"/>
        <end position="269"/>
    </location>
</feature>
<feature type="compositionally biased region" description="Pro residues" evidence="1">
    <location>
        <begin position="168"/>
        <end position="179"/>
    </location>
</feature>
<dbReference type="EMBL" id="KV425915">
    <property type="protein sequence ID" value="KZV98811.1"/>
    <property type="molecule type" value="Genomic_DNA"/>
</dbReference>
<proteinExistence type="predicted"/>
<gene>
    <name evidence="2" type="ORF">EXIGLDRAFT_763275</name>
</gene>
<evidence type="ECO:0000256" key="1">
    <source>
        <dbReference type="SAM" id="MobiDB-lite"/>
    </source>
</evidence>
<reference evidence="2 3" key="1">
    <citation type="journal article" date="2016" name="Mol. Biol. Evol.">
        <title>Comparative Genomics of Early-Diverging Mushroom-Forming Fungi Provides Insights into the Origins of Lignocellulose Decay Capabilities.</title>
        <authorList>
            <person name="Nagy L.G."/>
            <person name="Riley R."/>
            <person name="Tritt A."/>
            <person name="Adam C."/>
            <person name="Daum C."/>
            <person name="Floudas D."/>
            <person name="Sun H."/>
            <person name="Yadav J.S."/>
            <person name="Pangilinan J."/>
            <person name="Larsson K.H."/>
            <person name="Matsuura K."/>
            <person name="Barry K."/>
            <person name="Labutti K."/>
            <person name="Kuo R."/>
            <person name="Ohm R.A."/>
            <person name="Bhattacharya S.S."/>
            <person name="Shirouzu T."/>
            <person name="Yoshinaga Y."/>
            <person name="Martin F.M."/>
            <person name="Grigoriev I.V."/>
            <person name="Hibbett D.S."/>
        </authorList>
    </citation>
    <scope>NUCLEOTIDE SEQUENCE [LARGE SCALE GENOMIC DNA]</scope>
    <source>
        <strain evidence="2 3">HHB12029</strain>
    </source>
</reference>
<sequence>MHQQTQTTTSSGQHQRCKPILCRQKRPQVTKTVSFCRDEECRIYKADDYDRTAVAPSRDLSTRDYQELEEVLSFPHEHNRQRIVGGRIPIAVVPLLQDDAPKSPPTSPTQPGKFPSTPSRFTSFNFLPVNPQSSDSEASQRVPSPPPASRAPARSFPGFAFMSVVPVTDPPPPPPPVPQSRPTNFLPLTPVTSTPANPTPTSSVPSAPLSVSFKRGQPQQHAPDAVTRPRAAGVPSSSSTGPMSIPSAASSTSSSTYRSWNSQPNTSSPGRREFRPSSSPPYCAPISSGCPQSPPPSLLRTFAS</sequence>
<protein>
    <submittedName>
        <fullName evidence="2">Uncharacterized protein</fullName>
    </submittedName>
</protein>
<accession>A0A165M5W4</accession>
<feature type="region of interest" description="Disordered" evidence="1">
    <location>
        <begin position="166"/>
        <end position="304"/>
    </location>
</feature>
<dbReference type="OrthoDB" id="2802795at2759"/>
<name>A0A165M5W4_EXIGL</name>